<sequence>MFGFAILAGAAASIGVMASASSEVVPDGWCEDDHHVMIYENCYENLISCHFLPTDGIKMIDYDAMMKGYWDFLISAQDLGTGEYSVFRASSSDDTDREVMINAKADSIASATTGFYTASIPPAYIWAVVDNEIRLYGTPETKDLQLGLGLGDYKVLEPASSDHTWTSINWYQNDDHPYLYAVDAKNNQVYQWDPISDGVETASKKLVAGNADGKAIDDDEHLYYPQGVQSMHGYIYISQLGNGEDSVNQYRVVKWEPSSTKREFKFNFKMNGRFGFLTYDEDGLLNTISYRYGDDAIYTQCAEVPDGDAVILGGGCGAYHDTNSFVNADDGVFGMSFYWGYTIWDYNADPDRFVFWPTPNVTCPTTTTTTTTTPSTTTTTTTTPSTTTTTTTPSTTTTTTTTPSTTTTTTTTPSTTTTTTTPSTTTTTTTTPSTTTTTTTTPSTTTTTTTTPSTTTTTTTTPSTTTTAATTTEASPSTTSCGKKECSVGDEQCSSYIPGSYCKYWEVPQVCSGSNMECSCDKVITTSTTTTGMMPTTSTAPPTTPFNCENGDAYCCSQYTGSYCKYWSYPSVCSGTNIPCSCDVQA</sequence>
<dbReference type="SUPFAM" id="SSF75011">
    <property type="entry name" value="3-carboxy-cis,cis-mucoante lactonizing enzyme"/>
    <property type="match status" value="1"/>
</dbReference>
<dbReference type="AlphaFoldDB" id="A0A7J6PA57"/>
<feature type="compositionally biased region" description="Low complexity" evidence="1">
    <location>
        <begin position="364"/>
        <end position="480"/>
    </location>
</feature>
<evidence type="ECO:0000313" key="3">
    <source>
        <dbReference type="EMBL" id="KAF4693008.1"/>
    </source>
</evidence>
<feature type="signal peptide" evidence="2">
    <location>
        <begin position="1"/>
        <end position="18"/>
    </location>
</feature>
<feature type="chain" id="PRO_5029595342" description="Sorl1p" evidence="2">
    <location>
        <begin position="19"/>
        <end position="586"/>
    </location>
</feature>
<dbReference type="EMBL" id="JABANP010000051">
    <property type="protein sequence ID" value="KAF4693008.1"/>
    <property type="molecule type" value="Genomic_DNA"/>
</dbReference>
<evidence type="ECO:0000256" key="1">
    <source>
        <dbReference type="SAM" id="MobiDB-lite"/>
    </source>
</evidence>
<comment type="caution">
    <text evidence="3">The sequence shown here is derived from an EMBL/GenBank/DDBJ whole genome shotgun (WGS) entry which is preliminary data.</text>
</comment>
<accession>A0A7J6PA57</accession>
<keyword evidence="2" id="KW-0732">Signal</keyword>
<evidence type="ECO:0000313" key="4">
    <source>
        <dbReference type="Proteomes" id="UP000541610"/>
    </source>
</evidence>
<dbReference type="PANTHER" id="PTHR38631:SF1">
    <property type="entry name" value="DUF2780 DOMAIN-CONTAINING PROTEIN-RELATED"/>
    <property type="match status" value="1"/>
</dbReference>
<reference evidence="3 4" key="1">
    <citation type="submission" date="2020-04" db="EMBL/GenBank/DDBJ databases">
        <title>Perkinsus olseni comparative genomics.</title>
        <authorList>
            <person name="Bogema D.R."/>
        </authorList>
    </citation>
    <scope>NUCLEOTIDE SEQUENCE [LARGE SCALE GENOMIC DNA]</scope>
    <source>
        <strain evidence="3">00978-12</strain>
    </source>
</reference>
<dbReference type="PANTHER" id="PTHR38631">
    <property type="match status" value="1"/>
</dbReference>
<feature type="region of interest" description="Disordered" evidence="1">
    <location>
        <begin position="364"/>
        <end position="484"/>
    </location>
</feature>
<proteinExistence type="predicted"/>
<protein>
    <recommendedName>
        <fullName evidence="5">Sorl1p</fullName>
    </recommendedName>
</protein>
<name>A0A7J6PA57_PEROL</name>
<gene>
    <name evidence="3" type="ORF">FOZ60_011999</name>
</gene>
<dbReference type="Proteomes" id="UP000541610">
    <property type="component" value="Unassembled WGS sequence"/>
</dbReference>
<evidence type="ECO:0000256" key="2">
    <source>
        <dbReference type="SAM" id="SignalP"/>
    </source>
</evidence>
<evidence type="ECO:0008006" key="5">
    <source>
        <dbReference type="Google" id="ProtNLM"/>
    </source>
</evidence>
<organism evidence="3 4">
    <name type="scientific">Perkinsus olseni</name>
    <name type="common">Perkinsus atlanticus</name>
    <dbReference type="NCBI Taxonomy" id="32597"/>
    <lineage>
        <taxon>Eukaryota</taxon>
        <taxon>Sar</taxon>
        <taxon>Alveolata</taxon>
        <taxon>Perkinsozoa</taxon>
        <taxon>Perkinsea</taxon>
        <taxon>Perkinsida</taxon>
        <taxon>Perkinsidae</taxon>
        <taxon>Perkinsus</taxon>
    </lineage>
</organism>